<organism evidence="2 3">
    <name type="scientific">Synchytrium endobioticum</name>
    <dbReference type="NCBI Taxonomy" id="286115"/>
    <lineage>
        <taxon>Eukaryota</taxon>
        <taxon>Fungi</taxon>
        <taxon>Fungi incertae sedis</taxon>
        <taxon>Chytridiomycota</taxon>
        <taxon>Chytridiomycota incertae sedis</taxon>
        <taxon>Chytridiomycetes</taxon>
        <taxon>Synchytriales</taxon>
        <taxon>Synchytriaceae</taxon>
        <taxon>Synchytrium</taxon>
    </lineage>
</organism>
<evidence type="ECO:0000256" key="1">
    <source>
        <dbReference type="SAM" id="MobiDB-lite"/>
    </source>
</evidence>
<protein>
    <recommendedName>
        <fullName evidence="4">Cyclin</fullName>
    </recommendedName>
</protein>
<dbReference type="Proteomes" id="UP000317494">
    <property type="component" value="Unassembled WGS sequence"/>
</dbReference>
<accession>A0A507CRP2</accession>
<dbReference type="GO" id="GO:0016538">
    <property type="term" value="F:cyclin-dependent protein serine/threonine kinase regulator activity"/>
    <property type="evidence" value="ECO:0007669"/>
    <property type="project" value="TreeGrafter"/>
</dbReference>
<dbReference type="GO" id="GO:0005634">
    <property type="term" value="C:nucleus"/>
    <property type="evidence" value="ECO:0007669"/>
    <property type="project" value="TreeGrafter"/>
</dbReference>
<dbReference type="InterPro" id="IPR013922">
    <property type="entry name" value="Cyclin_PHO80-like"/>
</dbReference>
<dbReference type="CDD" id="cd20558">
    <property type="entry name" value="CYCLIN_ScPCL7-like"/>
    <property type="match status" value="1"/>
</dbReference>
<dbReference type="GO" id="GO:0000307">
    <property type="term" value="C:cyclin-dependent protein kinase holoenzyme complex"/>
    <property type="evidence" value="ECO:0007669"/>
    <property type="project" value="TreeGrafter"/>
</dbReference>
<evidence type="ECO:0000313" key="2">
    <source>
        <dbReference type="EMBL" id="TPX41827.1"/>
    </source>
</evidence>
<evidence type="ECO:0000313" key="3">
    <source>
        <dbReference type="Proteomes" id="UP000317494"/>
    </source>
</evidence>
<dbReference type="Gene3D" id="1.10.472.10">
    <property type="entry name" value="Cyclin-like"/>
    <property type="match status" value="1"/>
</dbReference>
<keyword evidence="3" id="KW-1185">Reference proteome</keyword>
<name>A0A507CRP2_9FUNG</name>
<proteinExistence type="predicted"/>
<dbReference type="AlphaFoldDB" id="A0A507CRP2"/>
<comment type="caution">
    <text evidence="2">The sequence shown here is derived from an EMBL/GenBank/DDBJ whole genome shotgun (WGS) entry which is preliminary data.</text>
</comment>
<dbReference type="Pfam" id="PF08613">
    <property type="entry name" value="Cyclin"/>
    <property type="match status" value="1"/>
</dbReference>
<dbReference type="PANTHER" id="PTHR15615">
    <property type="match status" value="1"/>
</dbReference>
<feature type="compositionally biased region" description="Basic and acidic residues" evidence="1">
    <location>
        <begin position="1"/>
        <end position="16"/>
    </location>
</feature>
<evidence type="ECO:0008006" key="4">
    <source>
        <dbReference type="Google" id="ProtNLM"/>
    </source>
</evidence>
<feature type="region of interest" description="Disordered" evidence="1">
    <location>
        <begin position="1"/>
        <end position="21"/>
    </location>
</feature>
<gene>
    <name evidence="2" type="ORF">SeMB42_g05396</name>
</gene>
<reference evidence="2 3" key="1">
    <citation type="journal article" date="2019" name="Sci. Rep.">
        <title>Comparative genomics of chytrid fungi reveal insights into the obligate biotrophic and pathogenic lifestyle of Synchytrium endobioticum.</title>
        <authorList>
            <person name="van de Vossenberg B.T.L.H."/>
            <person name="Warris S."/>
            <person name="Nguyen H.D.T."/>
            <person name="van Gent-Pelzer M.P.E."/>
            <person name="Joly D.L."/>
            <person name="van de Geest H.C."/>
            <person name="Bonants P.J.M."/>
            <person name="Smith D.S."/>
            <person name="Levesque C.A."/>
            <person name="van der Lee T.A.J."/>
        </authorList>
    </citation>
    <scope>NUCLEOTIDE SEQUENCE [LARGE SCALE GENOMIC DNA]</scope>
    <source>
        <strain evidence="2 3">MB42</strain>
    </source>
</reference>
<dbReference type="STRING" id="286115.A0A507CRP2"/>
<sequence length="319" mass="35469">MAMATEHSHCRPDHRAKGPVFDLATPPQETMRLLAGFLTQTCNRNAHLPLSHLTRFHARTVPAIDLYAYLVRILKYAPCGTDCFLAVLIYLERMCHPMAVGDGPPLPRDPVLPPRQSDLSLTRTTLPLALTYNNVHRLLISTTMVAVKFLSDVFFTNLHLSRVGGLPVSELNALEMEVLILNGFNLSVTLEELQEGGNLLLRTNMAAAATDEALKCKLFTSKCNHDSTSPSQHLIDNRRDDEWDEDEDESHDGHHEITSSTLHVGEARKVDAAIVMSPGCSGWWFGSFSRHKYSIVPTTDGDIFHILLLYRCISLTASG</sequence>
<dbReference type="PANTHER" id="PTHR15615:SF94">
    <property type="entry name" value="PHO85 CYCLIN-6-RELATED"/>
    <property type="match status" value="1"/>
</dbReference>
<feature type="region of interest" description="Disordered" evidence="1">
    <location>
        <begin position="224"/>
        <end position="259"/>
    </location>
</feature>
<dbReference type="EMBL" id="QEAN01000255">
    <property type="protein sequence ID" value="TPX41827.1"/>
    <property type="molecule type" value="Genomic_DNA"/>
</dbReference>
<dbReference type="GO" id="GO:0019901">
    <property type="term" value="F:protein kinase binding"/>
    <property type="evidence" value="ECO:0007669"/>
    <property type="project" value="InterPro"/>
</dbReference>
<dbReference type="VEuPathDB" id="FungiDB:SeMB42_g05396"/>